<reference evidence="3 4" key="1">
    <citation type="journal article" date="2019" name="Int. J. Syst. Evol. Microbiol.">
        <title>The Global Catalogue of Microorganisms (GCM) 10K type strain sequencing project: providing services to taxonomists for standard genome sequencing and annotation.</title>
        <authorList>
            <consortium name="The Broad Institute Genomics Platform"/>
            <consortium name="The Broad Institute Genome Sequencing Center for Infectious Disease"/>
            <person name="Wu L."/>
            <person name="Ma J."/>
        </authorList>
    </citation>
    <scope>NUCLEOTIDE SEQUENCE [LARGE SCALE GENOMIC DNA]</scope>
    <source>
        <strain evidence="3 4">JCM 14942</strain>
    </source>
</reference>
<feature type="compositionally biased region" description="Polar residues" evidence="1">
    <location>
        <begin position="71"/>
        <end position="82"/>
    </location>
</feature>
<gene>
    <name evidence="3" type="ORF">GCM10009788_59110</name>
</gene>
<evidence type="ECO:0000313" key="3">
    <source>
        <dbReference type="EMBL" id="GAA1549473.1"/>
    </source>
</evidence>
<keyword evidence="4" id="KW-1185">Reference proteome</keyword>
<dbReference type="RefSeq" id="WP_141006040.1">
    <property type="nucleotide sequence ID" value="NZ_BAAAOR010000055.1"/>
</dbReference>
<accession>A0ABN2BZ85</accession>
<organism evidence="3 4">
    <name type="scientific">Nocardioides humi</name>
    <dbReference type="NCBI Taxonomy" id="449461"/>
    <lineage>
        <taxon>Bacteria</taxon>
        <taxon>Bacillati</taxon>
        <taxon>Actinomycetota</taxon>
        <taxon>Actinomycetes</taxon>
        <taxon>Propionibacteriales</taxon>
        <taxon>Nocardioidaceae</taxon>
        <taxon>Nocardioides</taxon>
    </lineage>
</organism>
<comment type="caution">
    <text evidence="3">The sequence shown here is derived from an EMBL/GenBank/DDBJ whole genome shotgun (WGS) entry which is preliminary data.</text>
</comment>
<keyword evidence="2" id="KW-0812">Transmembrane</keyword>
<keyword evidence="2" id="KW-1133">Transmembrane helix</keyword>
<evidence type="ECO:0000256" key="2">
    <source>
        <dbReference type="SAM" id="Phobius"/>
    </source>
</evidence>
<name>A0ABN2BZ85_9ACTN</name>
<evidence type="ECO:0000313" key="4">
    <source>
        <dbReference type="Proteomes" id="UP001500842"/>
    </source>
</evidence>
<keyword evidence="2" id="KW-0472">Membrane</keyword>
<protein>
    <submittedName>
        <fullName evidence="3">Uncharacterized protein</fullName>
    </submittedName>
</protein>
<evidence type="ECO:0000256" key="1">
    <source>
        <dbReference type="SAM" id="MobiDB-lite"/>
    </source>
</evidence>
<proteinExistence type="predicted"/>
<dbReference type="EMBL" id="BAAAOR010000055">
    <property type="protein sequence ID" value="GAA1549473.1"/>
    <property type="molecule type" value="Genomic_DNA"/>
</dbReference>
<feature type="transmembrane region" description="Helical" evidence="2">
    <location>
        <begin position="47"/>
        <end position="66"/>
    </location>
</feature>
<feature type="region of interest" description="Disordered" evidence="1">
    <location>
        <begin position="71"/>
        <end position="96"/>
    </location>
</feature>
<dbReference type="Proteomes" id="UP001500842">
    <property type="component" value="Unassembled WGS sequence"/>
</dbReference>
<sequence>MNRKITDAGVAGLDLRHGRAELLEEIMSQPALAPTSPGGPAPARRRWIPVAAAAAVLAVVGGAVWIGHQGPGSTPVAQSPAGQSPGGVGTGDRAVLDEPGWTIDNVNDDREDGGEIAYVRGEESLEIHWRPADQYDGYVEDRADIGPSRDVVLLGEPSLLWAYSDLDHTVIRPPSGAFMIEVRGGGMDEAGYLALLDRLRLVDRAGLMAHLPDAFVTDDERPDAIAQMLAQLPLPDGFDPATVASDEPQRYHLIANVTAAVTCAWIDSYLAARESGDAVGTTAAQEALGTARDWAVLREIADDGGWSEAIWDYADLVVAGSGTDGPKNELAGYRDGLGCAGRGPVAAETPETPAP</sequence>